<dbReference type="Pfam" id="PF16344">
    <property type="entry name" value="FecR_C"/>
    <property type="match status" value="1"/>
</dbReference>
<dbReference type="Proteomes" id="UP000223749">
    <property type="component" value="Chromosome"/>
</dbReference>
<dbReference type="RefSeq" id="WP_099437245.1">
    <property type="nucleotide sequence ID" value="NZ_CP024091.1"/>
</dbReference>
<dbReference type="PANTHER" id="PTHR30273">
    <property type="entry name" value="PERIPLASMIC SIGNAL SENSOR AND SIGMA FACTOR ACTIVATOR FECR-RELATED"/>
    <property type="match status" value="1"/>
</dbReference>
<dbReference type="GO" id="GO:0016989">
    <property type="term" value="F:sigma factor antagonist activity"/>
    <property type="evidence" value="ECO:0007669"/>
    <property type="project" value="TreeGrafter"/>
</dbReference>
<dbReference type="AlphaFoldDB" id="A0A2D1U0Z5"/>
<gene>
    <name evidence="4" type="ORF">CPT03_01835</name>
</gene>
<dbReference type="InterPro" id="IPR012373">
    <property type="entry name" value="Ferrdict_sens_TM"/>
</dbReference>
<dbReference type="InterPro" id="IPR032508">
    <property type="entry name" value="FecR_C"/>
</dbReference>
<accession>A0A2D1U0Z5</accession>
<proteinExistence type="predicted"/>
<evidence type="ECO:0000256" key="1">
    <source>
        <dbReference type="SAM" id="Phobius"/>
    </source>
</evidence>
<dbReference type="Gene3D" id="2.60.120.1440">
    <property type="match status" value="1"/>
</dbReference>
<evidence type="ECO:0000313" key="5">
    <source>
        <dbReference type="Proteomes" id="UP000223749"/>
    </source>
</evidence>
<dbReference type="FunFam" id="2.60.120.1440:FF:000001">
    <property type="entry name" value="Putative anti-sigma factor"/>
    <property type="match status" value="1"/>
</dbReference>
<keyword evidence="1" id="KW-0472">Membrane</keyword>
<dbReference type="Gene3D" id="3.55.50.30">
    <property type="match status" value="1"/>
</dbReference>
<feature type="domain" description="Protein FecR C-terminal" evidence="3">
    <location>
        <begin position="303"/>
        <end position="375"/>
    </location>
</feature>
<feature type="domain" description="FecR protein" evidence="2">
    <location>
        <begin position="170"/>
        <end position="266"/>
    </location>
</feature>
<evidence type="ECO:0000259" key="2">
    <source>
        <dbReference type="Pfam" id="PF04773"/>
    </source>
</evidence>
<evidence type="ECO:0000313" key="4">
    <source>
        <dbReference type="EMBL" id="ATP55292.1"/>
    </source>
</evidence>
<organism evidence="4 5">
    <name type="scientific">Pedobacter ginsengisoli</name>
    <dbReference type="NCBI Taxonomy" id="363852"/>
    <lineage>
        <taxon>Bacteria</taxon>
        <taxon>Pseudomonadati</taxon>
        <taxon>Bacteroidota</taxon>
        <taxon>Sphingobacteriia</taxon>
        <taxon>Sphingobacteriales</taxon>
        <taxon>Sphingobacteriaceae</taxon>
        <taxon>Pedobacter</taxon>
    </lineage>
</organism>
<dbReference type="PIRSF" id="PIRSF018266">
    <property type="entry name" value="FecR"/>
    <property type="match status" value="1"/>
</dbReference>
<dbReference type="OrthoDB" id="1099963at2"/>
<dbReference type="EMBL" id="CP024091">
    <property type="protein sequence ID" value="ATP55292.1"/>
    <property type="molecule type" value="Genomic_DNA"/>
</dbReference>
<keyword evidence="5" id="KW-1185">Reference proteome</keyword>
<dbReference type="Pfam" id="PF04773">
    <property type="entry name" value="FecR"/>
    <property type="match status" value="1"/>
</dbReference>
<sequence length="376" mass="41528">MQKDIQAILDKVSSGNGTAEEQQIAKYWLHQLHQDEESGLSENELDTLSAEMWNEIRNKRKAESPRRRILWPAIAATACLVLALGSVLYFNQSGTSHDNKVARVLFQDIPAGGNKAYLTLANGKKISLTDASSGAIATQAGIQISKTSSGQLIYTITNQKATGQTDYYNRIETPRGGQYQLNLPDGTKVWLNSASSLNYLVNFSSKEERIVELTGEAYFEVAKDKKHPFLVRSAGQEVKVLGTHFNVNAYVDESGVKTTLLEGSVRVNNDVVLVPGEQSVYAGGKLNVKAVNASDAIDWKNGEFVFNKDPLTDILRKVSRWYNVDIIYIRDLGSGLDVPTFSGSVSRFENVSVILRMLEETSNVRFAIEGKTIKVK</sequence>
<protein>
    <submittedName>
        <fullName evidence="4">Anti-sigma factor</fullName>
    </submittedName>
</protein>
<dbReference type="KEGG" id="pgs:CPT03_01835"/>
<evidence type="ECO:0000259" key="3">
    <source>
        <dbReference type="Pfam" id="PF16344"/>
    </source>
</evidence>
<name>A0A2D1U0Z5_9SPHI</name>
<keyword evidence="1" id="KW-0812">Transmembrane</keyword>
<feature type="transmembrane region" description="Helical" evidence="1">
    <location>
        <begin position="69"/>
        <end position="90"/>
    </location>
</feature>
<keyword evidence="1" id="KW-1133">Transmembrane helix</keyword>
<dbReference type="InterPro" id="IPR006860">
    <property type="entry name" value="FecR"/>
</dbReference>
<dbReference type="PANTHER" id="PTHR30273:SF2">
    <property type="entry name" value="PROTEIN FECR"/>
    <property type="match status" value="1"/>
</dbReference>
<reference evidence="4 5" key="1">
    <citation type="submission" date="2017-10" db="EMBL/GenBank/DDBJ databases">
        <title>Whole genome of Pedobacter ginsengisoli T01R-27 isolated from tomato rhizosphere.</title>
        <authorList>
            <person name="Weon H.-Y."/>
            <person name="Lee S.A."/>
            <person name="Sang M.K."/>
            <person name="Song J."/>
        </authorList>
    </citation>
    <scope>NUCLEOTIDE SEQUENCE [LARGE SCALE GENOMIC DNA]</scope>
    <source>
        <strain evidence="4 5">T01R-27</strain>
    </source>
</reference>